<evidence type="ECO:0008006" key="3">
    <source>
        <dbReference type="Google" id="ProtNLM"/>
    </source>
</evidence>
<sequence length="99" mass="11149">MKKFKLDEDEQALLEAFETGQFESSLTAERKKFIAKSAAATFKKDKRINIKLSSRDLSTIQRRALEEGIPYQALVSSIIHKYVSGSLRDVLPAKSTNNT</sequence>
<organism evidence="1 2">
    <name type="scientific">Candidatus Methylobacter favarea</name>
    <dbReference type="NCBI Taxonomy" id="2707345"/>
    <lineage>
        <taxon>Bacteria</taxon>
        <taxon>Pseudomonadati</taxon>
        <taxon>Pseudomonadota</taxon>
        <taxon>Gammaproteobacteria</taxon>
        <taxon>Methylococcales</taxon>
        <taxon>Methylococcaceae</taxon>
        <taxon>Methylobacter</taxon>
    </lineage>
</organism>
<dbReference type="AlphaFoldDB" id="A0A8S0XA27"/>
<accession>A0A8S0XA27</accession>
<comment type="caution">
    <text evidence="1">The sequence shown here is derived from an EMBL/GenBank/DDBJ whole genome shotgun (WGS) entry which is preliminary data.</text>
</comment>
<gene>
    <name evidence="1" type="ORF">METHB2_90063</name>
</gene>
<dbReference type="RefSeq" id="WP_174627657.1">
    <property type="nucleotide sequence ID" value="NZ_CADCXN010000124.1"/>
</dbReference>
<reference evidence="1 2" key="1">
    <citation type="submission" date="2020-02" db="EMBL/GenBank/DDBJ databases">
        <authorList>
            <person name="Hogendoorn C."/>
        </authorList>
    </citation>
    <scope>NUCLEOTIDE SEQUENCE [LARGE SCALE GENOMIC DNA]</scope>
    <source>
        <strain evidence="1">METHB21</strain>
    </source>
</reference>
<keyword evidence="2" id="KW-1185">Reference proteome</keyword>
<dbReference type="Proteomes" id="UP000494216">
    <property type="component" value="Unassembled WGS sequence"/>
</dbReference>
<dbReference type="EMBL" id="CADCXN010000124">
    <property type="protein sequence ID" value="CAA9892956.1"/>
    <property type="molecule type" value="Genomic_DNA"/>
</dbReference>
<evidence type="ECO:0000313" key="1">
    <source>
        <dbReference type="EMBL" id="CAA9892956.1"/>
    </source>
</evidence>
<proteinExistence type="predicted"/>
<protein>
    <recommendedName>
        <fullName evidence="3">Antitoxin</fullName>
    </recommendedName>
</protein>
<name>A0A8S0XA27_9GAMM</name>
<evidence type="ECO:0000313" key="2">
    <source>
        <dbReference type="Proteomes" id="UP000494216"/>
    </source>
</evidence>